<evidence type="ECO:0000259" key="2">
    <source>
        <dbReference type="Pfam" id="PF00535"/>
    </source>
</evidence>
<dbReference type="PATRIC" id="fig|859192.6.peg.1413"/>
<gene>
    <name evidence="3" type="ORF">BG20_I0137</name>
</gene>
<dbReference type="Pfam" id="PF00535">
    <property type="entry name" value="Glycos_transf_2"/>
    <property type="match status" value="1"/>
</dbReference>
<dbReference type="RefSeq" id="WP_010192602.1">
    <property type="nucleotide sequence ID" value="NZ_AHJG01000193.1"/>
</dbReference>
<dbReference type="EMBL" id="AHJG01000193">
    <property type="protein sequence ID" value="EPA05345.1"/>
    <property type="molecule type" value="Genomic_DNA"/>
</dbReference>
<protein>
    <submittedName>
        <fullName evidence="3">Glycosyltransferase, group 2 family protein</fullName>
        <ecNumber evidence="3">2.4.-.-</ecNumber>
    </submittedName>
</protein>
<dbReference type="SUPFAM" id="SSF53448">
    <property type="entry name" value="Nucleotide-diphospho-sugar transferases"/>
    <property type="match status" value="1"/>
</dbReference>
<dbReference type="AlphaFoldDB" id="S2E1X8"/>
<keyword evidence="3" id="KW-0328">Glycosyltransferase</keyword>
<organism evidence="3 4">
    <name type="scientific">Candidatus Nitrosarchaeum limnium BG20</name>
    <dbReference type="NCBI Taxonomy" id="859192"/>
    <lineage>
        <taxon>Archaea</taxon>
        <taxon>Nitrososphaerota</taxon>
        <taxon>Nitrososphaeria</taxon>
        <taxon>Nitrosopumilales</taxon>
        <taxon>Nitrosopumilaceae</taxon>
        <taxon>Nitrosarchaeum</taxon>
    </lineage>
</organism>
<evidence type="ECO:0000313" key="4">
    <source>
        <dbReference type="Proteomes" id="UP000014065"/>
    </source>
</evidence>
<name>S2E1X8_9ARCH</name>
<keyword evidence="1" id="KW-1133">Transmembrane helix</keyword>
<dbReference type="PANTHER" id="PTHR48090">
    <property type="entry name" value="UNDECAPRENYL-PHOSPHATE 4-DEOXY-4-FORMAMIDO-L-ARABINOSE TRANSFERASE-RELATED"/>
    <property type="match status" value="1"/>
</dbReference>
<dbReference type="Gene3D" id="3.90.550.10">
    <property type="entry name" value="Spore Coat Polysaccharide Biosynthesis Protein SpsA, Chain A"/>
    <property type="match status" value="1"/>
</dbReference>
<dbReference type="InterPro" id="IPR050256">
    <property type="entry name" value="Glycosyltransferase_2"/>
</dbReference>
<dbReference type="InterPro" id="IPR001173">
    <property type="entry name" value="Glyco_trans_2-like"/>
</dbReference>
<proteinExistence type="predicted"/>
<dbReference type="OrthoDB" id="11098at2157"/>
<dbReference type="PANTHER" id="PTHR48090:SF7">
    <property type="entry name" value="RFBJ PROTEIN"/>
    <property type="match status" value="1"/>
</dbReference>
<dbReference type="InterPro" id="IPR029044">
    <property type="entry name" value="Nucleotide-diphossugar_trans"/>
</dbReference>
<keyword evidence="1" id="KW-0812">Transmembrane</keyword>
<evidence type="ECO:0000256" key="1">
    <source>
        <dbReference type="SAM" id="Phobius"/>
    </source>
</evidence>
<reference evidence="3 4" key="1">
    <citation type="journal article" date="2012" name="J. Bacteriol.">
        <title>Genome Sequence of "Candidatus Nitrosoarchaeum limnia" BG20, a Low-Salinity Ammonia-Oxidizing Archaeon from the San Francisco Bay Estuary.</title>
        <authorList>
            <person name="Mosier A.C."/>
            <person name="Allen E.E."/>
            <person name="Kim M."/>
            <person name="Ferriera S."/>
            <person name="Francis C.A."/>
        </authorList>
    </citation>
    <scope>NUCLEOTIDE SEQUENCE [LARGE SCALE GENOMIC DNA]</scope>
    <source>
        <strain evidence="3 4">BG20</strain>
    </source>
</reference>
<dbReference type="Proteomes" id="UP000014065">
    <property type="component" value="Unassembled WGS sequence"/>
</dbReference>
<dbReference type="GO" id="GO:0016757">
    <property type="term" value="F:glycosyltransferase activity"/>
    <property type="evidence" value="ECO:0007669"/>
    <property type="project" value="UniProtKB-KW"/>
</dbReference>
<accession>S2E1X8</accession>
<sequence length="294" mass="32423">MTKIAIGLPSFNEEKNIASIILQLKKNYELILVCDDGSSDLTAAISEKMGAIVIKHKKNLGYGAAIRSLFLKAHELECDILVTFDSDGQHRVLDIETVVAPILKNDADIVIGSRFLGSIKGEIPSYRKFGMNTITNLVNANTEKKITDSQSGFRAYNKTVLEKIIPSESGMGVSTEILIKANKYKFRIIEVPITIHYEGDTSSQNALSHGTSVILSTMKFISIEHPLKFYGIPGIAFLVLGLFFIVWTLQEFTATGRIITNISLIATGSTIFGMILTMNSVLLYSLVSVVRERR</sequence>
<dbReference type="CDD" id="cd04179">
    <property type="entry name" value="DPM_DPG-synthase_like"/>
    <property type="match status" value="1"/>
</dbReference>
<keyword evidence="3" id="KW-0808">Transferase</keyword>
<dbReference type="EC" id="2.4.-.-" evidence="3"/>
<comment type="caution">
    <text evidence="3">The sequence shown here is derived from an EMBL/GenBank/DDBJ whole genome shotgun (WGS) entry which is preliminary data.</text>
</comment>
<feature type="domain" description="Glycosyltransferase 2-like" evidence="2">
    <location>
        <begin position="7"/>
        <end position="164"/>
    </location>
</feature>
<keyword evidence="1" id="KW-0472">Membrane</keyword>
<feature type="transmembrane region" description="Helical" evidence="1">
    <location>
        <begin position="229"/>
        <end position="250"/>
    </location>
</feature>
<evidence type="ECO:0000313" key="3">
    <source>
        <dbReference type="EMBL" id="EPA05345.1"/>
    </source>
</evidence>
<feature type="transmembrane region" description="Helical" evidence="1">
    <location>
        <begin position="262"/>
        <end position="287"/>
    </location>
</feature>
<keyword evidence="4" id="KW-1185">Reference proteome</keyword>